<evidence type="ECO:0000313" key="2">
    <source>
        <dbReference type="Proteomes" id="UP001150603"/>
    </source>
</evidence>
<dbReference type="EMBL" id="JANBPW010003238">
    <property type="protein sequence ID" value="KAJ1938254.1"/>
    <property type="molecule type" value="Genomic_DNA"/>
</dbReference>
<organism evidence="1 2">
    <name type="scientific">Linderina macrospora</name>
    <dbReference type="NCBI Taxonomy" id="4868"/>
    <lineage>
        <taxon>Eukaryota</taxon>
        <taxon>Fungi</taxon>
        <taxon>Fungi incertae sedis</taxon>
        <taxon>Zoopagomycota</taxon>
        <taxon>Kickxellomycotina</taxon>
        <taxon>Kickxellomycetes</taxon>
        <taxon>Kickxellales</taxon>
        <taxon>Kickxellaceae</taxon>
        <taxon>Linderina</taxon>
    </lineage>
</organism>
<accession>A0ACC1J5D1</accession>
<gene>
    <name evidence="1" type="ORF">FBU59_004497</name>
</gene>
<evidence type="ECO:0000313" key="1">
    <source>
        <dbReference type="EMBL" id="KAJ1938254.1"/>
    </source>
</evidence>
<sequence>MFDLRSLEHSTILYEAPPTTAQSAVDPNNYSGTARITSFTPPLLRLSCNSVDPNYIATFALDAHQVSILDVRFPGSPVVQLVGHQAPIHSVAWNPGSASQLCSAGADSRVLVWDVRQALATRQHQQRQAAVAQAQAKQMTRLAGKDEYDESMPPGAVQAVAQAAAVQAAIQQPTNAAPSLTYAARLPVNSLAWHQNSAEWVSIAFGNTVQTLRL</sequence>
<dbReference type="Proteomes" id="UP001150603">
    <property type="component" value="Unassembled WGS sequence"/>
</dbReference>
<proteinExistence type="predicted"/>
<reference evidence="1" key="1">
    <citation type="submission" date="2022-07" db="EMBL/GenBank/DDBJ databases">
        <title>Phylogenomic reconstructions and comparative analyses of Kickxellomycotina fungi.</title>
        <authorList>
            <person name="Reynolds N.K."/>
            <person name="Stajich J.E."/>
            <person name="Barry K."/>
            <person name="Grigoriev I.V."/>
            <person name="Crous P."/>
            <person name="Smith M.E."/>
        </authorList>
    </citation>
    <scope>NUCLEOTIDE SEQUENCE</scope>
    <source>
        <strain evidence="1">NRRL 5244</strain>
    </source>
</reference>
<comment type="caution">
    <text evidence="1">The sequence shown here is derived from an EMBL/GenBank/DDBJ whole genome shotgun (WGS) entry which is preliminary data.</text>
</comment>
<name>A0ACC1J5D1_9FUNG</name>
<keyword evidence="2" id="KW-1185">Reference proteome</keyword>
<protein>
    <submittedName>
        <fullName evidence="1">Uncharacterized protein</fullName>
    </submittedName>
</protein>